<dbReference type="Proteomes" id="UP000294824">
    <property type="component" value="Unassembled WGS sequence"/>
</dbReference>
<organism evidence="2 3">
    <name type="scientific">Algibacter lectus</name>
    <dbReference type="NCBI Taxonomy" id="221126"/>
    <lineage>
        <taxon>Bacteria</taxon>
        <taxon>Pseudomonadati</taxon>
        <taxon>Bacteroidota</taxon>
        <taxon>Flavobacteriia</taxon>
        <taxon>Flavobacteriales</taxon>
        <taxon>Flavobacteriaceae</taxon>
        <taxon>Algibacter</taxon>
    </lineage>
</organism>
<proteinExistence type="predicted"/>
<feature type="compositionally biased region" description="Acidic residues" evidence="1">
    <location>
        <begin position="176"/>
        <end position="186"/>
    </location>
</feature>
<dbReference type="RefSeq" id="WP_133966308.1">
    <property type="nucleotide sequence ID" value="NZ_SORL01000007.1"/>
</dbReference>
<reference evidence="2 3" key="1">
    <citation type="submission" date="2019-03" db="EMBL/GenBank/DDBJ databases">
        <title>Genomic Encyclopedia of Type Strains, Phase III (KMG-III): the genomes of soil and plant-associated and newly described type strains.</title>
        <authorList>
            <person name="Whitman W."/>
        </authorList>
    </citation>
    <scope>NUCLEOTIDE SEQUENCE [LARGE SCALE GENOMIC DNA]</scope>
    <source>
        <strain evidence="2 3">CECT 8301</strain>
    </source>
</reference>
<evidence type="ECO:0000313" key="2">
    <source>
        <dbReference type="EMBL" id="TDY64097.1"/>
    </source>
</evidence>
<accession>A0A4R8MHN6</accession>
<evidence type="ECO:0000256" key="1">
    <source>
        <dbReference type="SAM" id="MobiDB-lite"/>
    </source>
</evidence>
<sequence>MNRNKLIFLGIILLTILPLLNSCQKDSDIEDIQKEEEEETQNGTFEIISESNPRITTHHLASGSSGFQIGITSNAGGVINEVIIPGLGDIMDKEADLYGRAGQVAIRDASHGGRYNPTQAGFNETLGSKCEITQSSDYKTLVVEPRPLALWHGDGQYDFTRWENVGADPYKTDGGNTDEDGLDEEDLPGKQLDEVRSEFDYYGTYEDLSGKNGIDIAIIRHYYQISFIRPPGHCINQHRAGTKLWNANAVQPDISRNAPDGVHQGSDKDMNRMTSVWSLRHDRDKWTPTYTYYRKTNGQWETLIMDDVGKTDDEFPNGDHTLFINAESNIETEGRALAIYRPKTDINRNMIIGLNETDGSISYKDNRAVKDVIQYSPKRIASMSKYGFVNIIRGMINRTRLDSNTYEAFRNEVYILYGTPQEIMDAIALLDVSLGI</sequence>
<feature type="region of interest" description="Disordered" evidence="1">
    <location>
        <begin position="168"/>
        <end position="187"/>
    </location>
</feature>
<protein>
    <submittedName>
        <fullName evidence="2">Uncharacterized protein</fullName>
    </submittedName>
</protein>
<name>A0A4R8MHN6_9FLAO</name>
<gene>
    <name evidence="2" type="ORF">DFQ06_1000</name>
</gene>
<comment type="caution">
    <text evidence="2">The sequence shown here is derived from an EMBL/GenBank/DDBJ whole genome shotgun (WGS) entry which is preliminary data.</text>
</comment>
<evidence type="ECO:0000313" key="3">
    <source>
        <dbReference type="Proteomes" id="UP000294824"/>
    </source>
</evidence>
<dbReference type="AlphaFoldDB" id="A0A4R8MHN6"/>
<dbReference type="EMBL" id="SORL01000007">
    <property type="protein sequence ID" value="TDY64097.1"/>
    <property type="molecule type" value="Genomic_DNA"/>
</dbReference>
<keyword evidence="3" id="KW-1185">Reference proteome</keyword>